<dbReference type="InterPro" id="IPR050171">
    <property type="entry name" value="MFS_Transporters"/>
</dbReference>
<feature type="transmembrane region" description="Helical" evidence="7">
    <location>
        <begin position="299"/>
        <end position="322"/>
    </location>
</feature>
<evidence type="ECO:0000256" key="1">
    <source>
        <dbReference type="ARBA" id="ARBA00004651"/>
    </source>
</evidence>
<evidence type="ECO:0000256" key="4">
    <source>
        <dbReference type="ARBA" id="ARBA00022692"/>
    </source>
</evidence>
<feature type="transmembrane region" description="Helical" evidence="7">
    <location>
        <begin position="72"/>
        <end position="89"/>
    </location>
</feature>
<feature type="transmembrane region" description="Helical" evidence="7">
    <location>
        <begin position="95"/>
        <end position="115"/>
    </location>
</feature>
<proteinExistence type="predicted"/>
<evidence type="ECO:0000256" key="3">
    <source>
        <dbReference type="ARBA" id="ARBA00022475"/>
    </source>
</evidence>
<dbReference type="SUPFAM" id="SSF103473">
    <property type="entry name" value="MFS general substrate transporter"/>
    <property type="match status" value="1"/>
</dbReference>
<keyword evidence="5 7" id="KW-1133">Transmembrane helix</keyword>
<dbReference type="AlphaFoldDB" id="A0A967E8K7"/>
<feature type="transmembrane region" description="Helical" evidence="7">
    <location>
        <begin position="162"/>
        <end position="180"/>
    </location>
</feature>
<evidence type="ECO:0000256" key="6">
    <source>
        <dbReference type="ARBA" id="ARBA00023136"/>
    </source>
</evidence>
<feature type="transmembrane region" description="Helical" evidence="7">
    <location>
        <begin position="363"/>
        <end position="381"/>
    </location>
</feature>
<accession>A0A967E8K7</accession>
<sequence>MPTDRSWTRVALTLFAIGWGANQFSALLPVYRREDGLSQTTVTAIFAAYVIGLIPALIVAARLSGRFGHRAVLRPVVVGAIVASAILAAGAQSPAALFVGRAIYGLMMGASMAPATTWVKELSFDAPTGTGARRAAMSMSAGFGAGPLASGLIAQFLPAPTVLPYAVHIALMLVAGALVWSAPQPARPVAVPGSGTMRARHTAWSGQFWWRIAPMAPWVFTCATVGFLVGPSFLEADLAGWELVFLGLTAALTLGTGVLVQQPARRIEARHPGLVTLLGMAATVVGLLCLAVVARQHLLWLTILVSVVLGAGYGLNLVGGLVRVEHTTPLGELAMTNAVFYCLTYLGFFAPTTISALSERFDPSWVLVGGAGAAVVSAVIAESARRHAATTAAAAPAATR</sequence>
<feature type="transmembrane region" description="Helical" evidence="7">
    <location>
        <begin position="241"/>
        <end position="260"/>
    </location>
</feature>
<dbReference type="PANTHER" id="PTHR23517">
    <property type="entry name" value="RESISTANCE PROTEIN MDTM, PUTATIVE-RELATED-RELATED"/>
    <property type="match status" value="1"/>
</dbReference>
<keyword evidence="4 7" id="KW-0812">Transmembrane</keyword>
<evidence type="ECO:0000256" key="5">
    <source>
        <dbReference type="ARBA" id="ARBA00022989"/>
    </source>
</evidence>
<feature type="transmembrane region" description="Helical" evidence="7">
    <location>
        <begin position="208"/>
        <end position="229"/>
    </location>
</feature>
<evidence type="ECO:0000256" key="7">
    <source>
        <dbReference type="SAM" id="Phobius"/>
    </source>
</evidence>
<protein>
    <submittedName>
        <fullName evidence="8">MFS transporter</fullName>
    </submittedName>
</protein>
<keyword evidence="9" id="KW-1185">Reference proteome</keyword>
<feature type="transmembrane region" description="Helical" evidence="7">
    <location>
        <begin position="334"/>
        <end position="357"/>
    </location>
</feature>
<feature type="transmembrane region" description="Helical" evidence="7">
    <location>
        <begin position="136"/>
        <end position="156"/>
    </location>
</feature>
<keyword evidence="2" id="KW-0813">Transport</keyword>
<dbReference type="RefSeq" id="WP_166194631.1">
    <property type="nucleotide sequence ID" value="NZ_JAAOIV010000003.1"/>
</dbReference>
<dbReference type="InterPro" id="IPR036259">
    <property type="entry name" value="MFS_trans_sf"/>
</dbReference>
<evidence type="ECO:0000256" key="2">
    <source>
        <dbReference type="ARBA" id="ARBA00022448"/>
    </source>
</evidence>
<gene>
    <name evidence="8" type="ORF">G9U51_05925</name>
</gene>
<organism evidence="8 9">
    <name type="scientific">Metallococcus carri</name>
    <dbReference type="NCBI Taxonomy" id="1656884"/>
    <lineage>
        <taxon>Bacteria</taxon>
        <taxon>Bacillati</taxon>
        <taxon>Actinomycetota</taxon>
        <taxon>Actinomycetes</taxon>
        <taxon>Micrococcales</taxon>
        <taxon>Dermacoccaceae</taxon>
        <taxon>Metallococcus</taxon>
    </lineage>
</organism>
<dbReference type="GO" id="GO:0022857">
    <property type="term" value="F:transmembrane transporter activity"/>
    <property type="evidence" value="ECO:0007669"/>
    <property type="project" value="InterPro"/>
</dbReference>
<keyword evidence="3" id="KW-1003">Cell membrane</keyword>
<name>A0A967E8K7_9MICO</name>
<dbReference type="EMBL" id="JAAOIV010000003">
    <property type="protein sequence ID" value="NHN55322.1"/>
    <property type="molecule type" value="Genomic_DNA"/>
</dbReference>
<dbReference type="Proteomes" id="UP000744769">
    <property type="component" value="Unassembled WGS sequence"/>
</dbReference>
<dbReference type="PANTHER" id="PTHR23517:SF13">
    <property type="entry name" value="MAJOR FACILITATOR SUPERFAMILY MFS_1"/>
    <property type="match status" value="1"/>
</dbReference>
<dbReference type="Pfam" id="PF07690">
    <property type="entry name" value="MFS_1"/>
    <property type="match status" value="1"/>
</dbReference>
<feature type="transmembrane region" description="Helical" evidence="7">
    <location>
        <begin position="42"/>
        <end position="60"/>
    </location>
</feature>
<evidence type="ECO:0000313" key="9">
    <source>
        <dbReference type="Proteomes" id="UP000744769"/>
    </source>
</evidence>
<dbReference type="Gene3D" id="1.20.1250.20">
    <property type="entry name" value="MFS general substrate transporter like domains"/>
    <property type="match status" value="1"/>
</dbReference>
<reference evidence="8" key="1">
    <citation type="submission" date="2020-03" db="EMBL/GenBank/DDBJ databases">
        <title>Draft sequencing of Calidifontibacter sp. DB0510.</title>
        <authorList>
            <person name="Kim D.-U."/>
        </authorList>
    </citation>
    <scope>NUCLEOTIDE SEQUENCE</scope>
    <source>
        <strain evidence="8">DB0510</strain>
    </source>
</reference>
<feature type="transmembrane region" description="Helical" evidence="7">
    <location>
        <begin position="272"/>
        <end position="293"/>
    </location>
</feature>
<comment type="subcellular location">
    <subcellularLocation>
        <location evidence="1">Cell membrane</location>
        <topology evidence="1">Multi-pass membrane protein</topology>
    </subcellularLocation>
</comment>
<comment type="caution">
    <text evidence="8">The sequence shown here is derived from an EMBL/GenBank/DDBJ whole genome shotgun (WGS) entry which is preliminary data.</text>
</comment>
<evidence type="ECO:0000313" key="8">
    <source>
        <dbReference type="EMBL" id="NHN55322.1"/>
    </source>
</evidence>
<dbReference type="InterPro" id="IPR011701">
    <property type="entry name" value="MFS"/>
</dbReference>
<dbReference type="GO" id="GO:0005886">
    <property type="term" value="C:plasma membrane"/>
    <property type="evidence" value="ECO:0007669"/>
    <property type="project" value="UniProtKB-SubCell"/>
</dbReference>
<keyword evidence="6 7" id="KW-0472">Membrane</keyword>